<dbReference type="Proteomes" id="UP000267606">
    <property type="component" value="Unassembled WGS sequence"/>
</dbReference>
<evidence type="ECO:0000313" key="2">
    <source>
        <dbReference type="EMBL" id="VDO59791.1"/>
    </source>
</evidence>
<name>A0A3P7WFF5_9BILA</name>
<dbReference type="EMBL" id="UZAJ01011336">
    <property type="protein sequence ID" value="VDO59791.1"/>
    <property type="molecule type" value="Genomic_DNA"/>
</dbReference>
<sequence length="210" mass="24621">MNTSTKVQPTLRTEKLQFSPSSSSSRITTRPRFKVLHITPKLYQKEIRRNEASDLKPVEIFQQTTKAAPKVTISGFTLVTALLDIGRGDWWEYRRPLESYYGYLENVLQLKVNLVIFVDQKSVRHVYNRRKFYQLEHITKVIPITLAELPLHRYMNLAMRIIADEQSGKSWDQQWDQSMKTHPEAKSAKYDILVNSKSYFLYNASVNHLK</sequence>
<gene>
    <name evidence="2" type="ORF">OFLC_LOCUS9333</name>
</gene>
<proteinExistence type="predicted"/>
<feature type="compositionally biased region" description="Polar residues" evidence="1">
    <location>
        <begin position="1"/>
        <end position="11"/>
    </location>
</feature>
<accession>A0A3P7WFF5</accession>
<dbReference type="AlphaFoldDB" id="A0A3P7WFF5"/>
<dbReference type="Pfam" id="PF09612">
    <property type="entry name" value="HtrL_YibB"/>
    <property type="match status" value="1"/>
</dbReference>
<dbReference type="InterPro" id="IPR011735">
    <property type="entry name" value="WlaTC/HtrL_glycosyltransf"/>
</dbReference>
<evidence type="ECO:0000256" key="1">
    <source>
        <dbReference type="SAM" id="MobiDB-lite"/>
    </source>
</evidence>
<feature type="region of interest" description="Disordered" evidence="1">
    <location>
        <begin position="1"/>
        <end position="27"/>
    </location>
</feature>
<reference evidence="2 3" key="1">
    <citation type="submission" date="2018-11" db="EMBL/GenBank/DDBJ databases">
        <authorList>
            <consortium name="Pathogen Informatics"/>
        </authorList>
    </citation>
    <scope>NUCLEOTIDE SEQUENCE [LARGE SCALE GENOMIC DNA]</scope>
</reference>
<protein>
    <submittedName>
        <fullName evidence="2">Uncharacterized protein</fullName>
    </submittedName>
</protein>
<keyword evidence="3" id="KW-1185">Reference proteome</keyword>
<organism evidence="2 3">
    <name type="scientific">Onchocerca flexuosa</name>
    <dbReference type="NCBI Taxonomy" id="387005"/>
    <lineage>
        <taxon>Eukaryota</taxon>
        <taxon>Metazoa</taxon>
        <taxon>Ecdysozoa</taxon>
        <taxon>Nematoda</taxon>
        <taxon>Chromadorea</taxon>
        <taxon>Rhabditida</taxon>
        <taxon>Spirurina</taxon>
        <taxon>Spiruromorpha</taxon>
        <taxon>Filarioidea</taxon>
        <taxon>Onchocercidae</taxon>
        <taxon>Onchocerca</taxon>
    </lineage>
</organism>
<evidence type="ECO:0000313" key="3">
    <source>
        <dbReference type="Proteomes" id="UP000267606"/>
    </source>
</evidence>